<dbReference type="OrthoDB" id="5348911at2"/>
<dbReference type="HOGENOM" id="CLU_808401_0_0_5"/>
<proteinExistence type="predicted"/>
<feature type="domain" description="SsuA/THI5-like" evidence="2">
    <location>
        <begin position="52"/>
        <end position="259"/>
    </location>
</feature>
<evidence type="ECO:0000259" key="2">
    <source>
        <dbReference type="Pfam" id="PF09084"/>
    </source>
</evidence>
<reference evidence="3 4" key="1">
    <citation type="journal article" date="2010" name="J. Bacteriol.">
        <title>Genome sequences of Pelagibaca bermudensis HTCC2601T and Maritimibacter alkaliphilus HTCC2654T, the type strains of two marine Roseobacter genera.</title>
        <authorList>
            <person name="Thrash J.C."/>
            <person name="Cho J.C."/>
            <person name="Ferriera S."/>
            <person name="Johnson J."/>
            <person name="Vergin K.L."/>
            <person name="Giovannoni S.J."/>
        </authorList>
    </citation>
    <scope>NUCLEOTIDE SEQUENCE [LARGE SCALE GENOMIC DNA]</scope>
    <source>
        <strain evidence="3 4">HTCC2654</strain>
    </source>
</reference>
<dbReference type="PANTHER" id="PTHR30024">
    <property type="entry name" value="ALIPHATIC SULFONATES-BINDING PROTEIN-RELATED"/>
    <property type="match status" value="1"/>
</dbReference>
<dbReference type="eggNOG" id="COG0715">
    <property type="taxonomic scope" value="Bacteria"/>
</dbReference>
<keyword evidence="4" id="KW-1185">Reference proteome</keyword>
<dbReference type="Gene3D" id="3.40.190.10">
    <property type="entry name" value="Periplasmic binding protein-like II"/>
    <property type="match status" value="2"/>
</dbReference>
<evidence type="ECO:0000313" key="4">
    <source>
        <dbReference type="Proteomes" id="UP000002931"/>
    </source>
</evidence>
<evidence type="ECO:0000313" key="3">
    <source>
        <dbReference type="EMBL" id="EAQ13259.1"/>
    </source>
</evidence>
<protein>
    <submittedName>
        <fullName evidence="3">ABC transporter, periplasmic substrate-binding protein</fullName>
    </submittedName>
</protein>
<dbReference type="InterPro" id="IPR015168">
    <property type="entry name" value="SsuA/THI5"/>
</dbReference>
<dbReference type="AlphaFoldDB" id="A3VEC1"/>
<dbReference type="RefSeq" id="WP_008330802.1">
    <property type="nucleotide sequence ID" value="NZ_CH902578.1"/>
</dbReference>
<organism evidence="3 4">
    <name type="scientific">Maritimibacter alkaliphilus HTCC2654</name>
    <dbReference type="NCBI Taxonomy" id="314271"/>
    <lineage>
        <taxon>Bacteria</taxon>
        <taxon>Pseudomonadati</taxon>
        <taxon>Pseudomonadota</taxon>
        <taxon>Alphaproteobacteria</taxon>
        <taxon>Rhodobacterales</taxon>
        <taxon>Roseobacteraceae</taxon>
        <taxon>Maritimibacter</taxon>
    </lineage>
</organism>
<dbReference type="EMBL" id="AAMT01000005">
    <property type="protein sequence ID" value="EAQ13259.1"/>
    <property type="molecule type" value="Genomic_DNA"/>
</dbReference>
<gene>
    <name evidence="3" type="ORF">RB2654_09324</name>
</gene>
<comment type="caution">
    <text evidence="3">The sequence shown here is derived from an EMBL/GenBank/DDBJ whole genome shotgun (WGS) entry which is preliminary data.</text>
</comment>
<evidence type="ECO:0000256" key="1">
    <source>
        <dbReference type="SAM" id="SignalP"/>
    </source>
</evidence>
<sequence length="348" mass="37197">MTRIADLRLPALSLAALAALSIPALAQDDMLELSVALGVVDANFNPTTASIFSLADDLGYFERHGVDVTYVKLDGTPQAAAALYSGSVDLADISLETALRLRADNDVKVRGVVASSIGTSFLIAGLTELATVEDLEGRSFAIADFGSLDHALGQAVLTEYGVSPDNIEYVAIGAPDVRIQALAAGKVDATTVSFGTYSSVGEVDSIHIIVPPDEFSRRSPALTKFVAGLESTLEEKRDAIQRFTDALIEVSRDMQADPERWIDIAAEARPDLTRESLEQTAELNASRWCINGCMAPAELEKTLNFIYAKPDFEGVAVIDFADVSDLSFTQQSMENLGAAEGFGLDLRN</sequence>
<dbReference type="Proteomes" id="UP000002931">
    <property type="component" value="Unassembled WGS sequence"/>
</dbReference>
<feature type="signal peptide" evidence="1">
    <location>
        <begin position="1"/>
        <end position="26"/>
    </location>
</feature>
<accession>A3VEC1</accession>
<dbReference type="STRING" id="314271.RB2654_09324"/>
<keyword evidence="1" id="KW-0732">Signal</keyword>
<dbReference type="SUPFAM" id="SSF53850">
    <property type="entry name" value="Periplasmic binding protein-like II"/>
    <property type="match status" value="1"/>
</dbReference>
<dbReference type="Pfam" id="PF09084">
    <property type="entry name" value="NMT1"/>
    <property type="match status" value="1"/>
</dbReference>
<feature type="chain" id="PRO_5002661712" evidence="1">
    <location>
        <begin position="27"/>
        <end position="348"/>
    </location>
</feature>
<name>A3VEC1_9RHOB</name>